<dbReference type="Proteomes" id="UP001150603">
    <property type="component" value="Unassembled WGS sequence"/>
</dbReference>
<evidence type="ECO:0000313" key="1">
    <source>
        <dbReference type="EMBL" id="KAJ1938201.1"/>
    </source>
</evidence>
<gene>
    <name evidence="1" type="ORF">FBU59_004517</name>
</gene>
<feature type="non-terminal residue" evidence="1">
    <location>
        <position position="521"/>
    </location>
</feature>
<name>A0ACC1J5H3_9FUNG</name>
<accession>A0ACC1J5H3</accession>
<reference evidence="1" key="1">
    <citation type="submission" date="2022-07" db="EMBL/GenBank/DDBJ databases">
        <title>Phylogenomic reconstructions and comparative analyses of Kickxellomycotina fungi.</title>
        <authorList>
            <person name="Reynolds N.K."/>
            <person name="Stajich J.E."/>
            <person name="Barry K."/>
            <person name="Grigoriev I.V."/>
            <person name="Crous P."/>
            <person name="Smith M.E."/>
        </authorList>
    </citation>
    <scope>NUCLEOTIDE SEQUENCE</scope>
    <source>
        <strain evidence="1">NRRL 5244</strain>
    </source>
</reference>
<sequence length="521" mass="58438">MAPDRWENFLTTVTEEILRLGHESGIDSVHVGYAVVDILQLFPEELLNISFASNHIARLNQDIAQSLPTVFSILTNIARGITDPEASTSADIPEYVRQLGRDPAWRTRAWKAILKWLQYGIKDDKLFIPLVGMTIKQLQVLAAQQLGGSTLPAESQVTDEEVEAATLVLDDMFSNESMASRFGKTISTLVLEHYTQPWLIDAISRCAGEHDDHAVLQWCMPLISFGEVYMEPMINNITNSALSRHIETYFQIMLDLTRFPGYYAFDEDISGNSLEIWYLLQEAIVSYDPETDDAETNAEKLEQTRQSVRSVFLQVLQALLVKAAYPPTDAWLDADKDDKARFLSYQREVGETLLTTYYVLRDEMLALLVDETIAALSVFSLDNWQQLDVLLLALKYIGESVPDTEDTHLPRLFTVETLSQRFLPLLQSNLDADTRTAQWGLISIKSSVLSLIGAYGEWWKSHPELLPIVVPCVTSSLNQHVLVAKAVVAFRSICDSCRDQLAGAADSMVQLAREVLLAGTT</sequence>
<evidence type="ECO:0000313" key="2">
    <source>
        <dbReference type="Proteomes" id="UP001150603"/>
    </source>
</evidence>
<comment type="caution">
    <text evidence="1">The sequence shown here is derived from an EMBL/GenBank/DDBJ whole genome shotgun (WGS) entry which is preliminary data.</text>
</comment>
<proteinExistence type="predicted"/>
<dbReference type="EMBL" id="JANBPW010003256">
    <property type="protein sequence ID" value="KAJ1938201.1"/>
    <property type="molecule type" value="Genomic_DNA"/>
</dbReference>
<organism evidence="1 2">
    <name type="scientific">Linderina macrospora</name>
    <dbReference type="NCBI Taxonomy" id="4868"/>
    <lineage>
        <taxon>Eukaryota</taxon>
        <taxon>Fungi</taxon>
        <taxon>Fungi incertae sedis</taxon>
        <taxon>Zoopagomycota</taxon>
        <taxon>Kickxellomycotina</taxon>
        <taxon>Kickxellomycetes</taxon>
        <taxon>Kickxellales</taxon>
        <taxon>Kickxellaceae</taxon>
        <taxon>Linderina</taxon>
    </lineage>
</organism>
<keyword evidence="2" id="KW-1185">Reference proteome</keyword>
<protein>
    <submittedName>
        <fullName evidence="1">Uncharacterized protein</fullName>
    </submittedName>
</protein>